<dbReference type="InterPro" id="IPR027417">
    <property type="entry name" value="P-loop_NTPase"/>
</dbReference>
<gene>
    <name evidence="1" type="ORF">CXQ85_001703</name>
</gene>
<protein>
    <submittedName>
        <fullName evidence="1">Uncharacterized protein</fullName>
    </submittedName>
</protein>
<dbReference type="VEuPathDB" id="FungiDB:CXQ85_001703"/>
<evidence type="ECO:0000313" key="1">
    <source>
        <dbReference type="EMBL" id="PVH19926.1"/>
    </source>
</evidence>
<keyword evidence="2" id="KW-1185">Reference proteome</keyword>
<dbReference type="SUPFAM" id="SSF52540">
    <property type="entry name" value="P-loop containing nucleoside triphosphate hydrolases"/>
    <property type="match status" value="1"/>
</dbReference>
<name>A0A2V1AQY9_9ASCO</name>
<organism evidence="1 2">
    <name type="scientific">Candidozyma haemuli</name>
    <dbReference type="NCBI Taxonomy" id="45357"/>
    <lineage>
        <taxon>Eukaryota</taxon>
        <taxon>Fungi</taxon>
        <taxon>Dikarya</taxon>
        <taxon>Ascomycota</taxon>
        <taxon>Saccharomycotina</taxon>
        <taxon>Pichiomycetes</taxon>
        <taxon>Metschnikowiaceae</taxon>
        <taxon>Candidozyma</taxon>
    </lineage>
</organism>
<dbReference type="STRING" id="45357.A0A2V1AQY9"/>
<dbReference type="GeneID" id="37007034"/>
<dbReference type="Proteomes" id="UP000244309">
    <property type="component" value="Unassembled WGS sequence"/>
</dbReference>
<dbReference type="OrthoDB" id="3995714at2759"/>
<comment type="caution">
    <text evidence="1">The sequence shown here is derived from an EMBL/GenBank/DDBJ whole genome shotgun (WGS) entry which is preliminary data.</text>
</comment>
<sequence length="380" mass="42198">MKSLLKRSALDVDQPTNDREPVRLAFLGGAKSGKTSLISKVTMGSFRETYYPSQQTQPILFTYFPNAPLSKQLLDTFSPRDTLNSALTSDNVVLSPVVYNSLVNNTTKKPTMPVTQSNAIAIQQSNHIYSTFTRTNEVQTTPILMELIDTPAFNPKQVVPFLEASLYIKLEKDVLHNLANEPRQPVSTNPLIVASGASELNGTVDGYYFVYSAVPSSLPPSYDESSGSSPSPQTENGFDLLPLMKQTLDEAWQEYYTYKVSWESGKESDIFSFKTALRGLIVDEVKKPSSSYRPPGGSKLLEISSDPADPSCPPPIWLVCTHSNSPLASPKLIEDGRQLSKDWKCGFLAVDVESDVEEAIALMVRELVERRQLRKGYRKR</sequence>
<proteinExistence type="predicted"/>
<reference evidence="1 2" key="1">
    <citation type="submission" date="2017-12" db="EMBL/GenBank/DDBJ databases">
        <title>Genome Sequence of a Multidrug-Resistant Candida haemulonii Isolate from a Patient with Chronic Leg Ulcers in Israel.</title>
        <authorList>
            <person name="Chow N.A."/>
            <person name="Gade L."/>
            <person name="Batra D."/>
            <person name="Rowe L.A."/>
            <person name="Ben-Ami R."/>
            <person name="Loparev V.N."/>
            <person name="Litvintseva A.P."/>
        </authorList>
    </citation>
    <scope>NUCLEOTIDE SEQUENCE [LARGE SCALE GENOMIC DNA]</scope>
    <source>
        <strain evidence="1 2">B11899</strain>
    </source>
</reference>
<dbReference type="AlphaFoldDB" id="A0A2V1AQY9"/>
<dbReference type="RefSeq" id="XP_025340866.1">
    <property type="nucleotide sequence ID" value="XM_025485401.1"/>
</dbReference>
<evidence type="ECO:0000313" key="2">
    <source>
        <dbReference type="Proteomes" id="UP000244309"/>
    </source>
</evidence>
<accession>A0A2V1AQY9</accession>
<dbReference type="EMBL" id="PKFO01000003">
    <property type="protein sequence ID" value="PVH19926.1"/>
    <property type="molecule type" value="Genomic_DNA"/>
</dbReference>